<dbReference type="Gene3D" id="3.40.50.11980">
    <property type="match status" value="1"/>
</dbReference>
<dbReference type="Proteomes" id="UP000591131">
    <property type="component" value="Unassembled WGS sequence"/>
</dbReference>
<feature type="compositionally biased region" description="Polar residues" evidence="1">
    <location>
        <begin position="188"/>
        <end position="203"/>
    </location>
</feature>
<feature type="compositionally biased region" description="Basic and acidic residues" evidence="1">
    <location>
        <begin position="224"/>
        <end position="242"/>
    </location>
</feature>
<protein>
    <recommendedName>
        <fullName evidence="2">RNase NYN domain-containing protein</fullName>
    </recommendedName>
</protein>
<feature type="compositionally biased region" description="Basic residues" evidence="1">
    <location>
        <begin position="210"/>
        <end position="222"/>
    </location>
</feature>
<evidence type="ECO:0000313" key="3">
    <source>
        <dbReference type="EMBL" id="KAF4655056.1"/>
    </source>
</evidence>
<feature type="domain" description="RNase NYN" evidence="2">
    <location>
        <begin position="19"/>
        <end position="154"/>
    </location>
</feature>
<evidence type="ECO:0000259" key="2">
    <source>
        <dbReference type="Pfam" id="PF11977"/>
    </source>
</evidence>
<comment type="caution">
    <text evidence="3">The sequence shown here is derived from an EMBL/GenBank/DDBJ whole genome shotgun (WGS) entry which is preliminary data.</text>
</comment>
<dbReference type="AlphaFoldDB" id="A0A7J6L792"/>
<name>A0A7J6L792_PERCH</name>
<dbReference type="InterPro" id="IPR021869">
    <property type="entry name" value="RNase_Zc3h12_NYN"/>
</dbReference>
<dbReference type="OrthoDB" id="441513at2759"/>
<keyword evidence="4" id="KW-1185">Reference proteome</keyword>
<reference evidence="3 4" key="1">
    <citation type="submission" date="2020-04" db="EMBL/GenBank/DDBJ databases">
        <title>Perkinsus chesapeaki whole genome sequence.</title>
        <authorList>
            <person name="Bogema D.R."/>
        </authorList>
    </citation>
    <scope>NUCLEOTIDE SEQUENCE [LARGE SCALE GENOMIC DNA]</scope>
    <source>
        <strain evidence="3">ATCC PRA-425</strain>
    </source>
</reference>
<dbReference type="EMBL" id="JAAPAO010000681">
    <property type="protein sequence ID" value="KAF4655056.1"/>
    <property type="molecule type" value="Genomic_DNA"/>
</dbReference>
<proteinExistence type="predicted"/>
<evidence type="ECO:0000256" key="1">
    <source>
        <dbReference type="SAM" id="MobiDB-lite"/>
    </source>
</evidence>
<dbReference type="Pfam" id="PF11977">
    <property type="entry name" value="RNase_Zc3h12a"/>
    <property type="match status" value="1"/>
</dbReference>
<organism evidence="3 4">
    <name type="scientific">Perkinsus chesapeaki</name>
    <name type="common">Clam parasite</name>
    <name type="synonym">Perkinsus andrewsi</name>
    <dbReference type="NCBI Taxonomy" id="330153"/>
    <lineage>
        <taxon>Eukaryota</taxon>
        <taxon>Sar</taxon>
        <taxon>Alveolata</taxon>
        <taxon>Perkinsozoa</taxon>
        <taxon>Perkinsea</taxon>
        <taxon>Perkinsida</taxon>
        <taxon>Perkinsidae</taxon>
        <taxon>Perkinsus</taxon>
    </lineage>
</organism>
<feature type="compositionally biased region" description="Polar residues" evidence="1">
    <location>
        <begin position="342"/>
        <end position="355"/>
    </location>
</feature>
<feature type="region of interest" description="Disordered" evidence="1">
    <location>
        <begin position="300"/>
        <end position="355"/>
    </location>
</feature>
<accession>A0A7J6L792</accession>
<gene>
    <name evidence="3" type="ORF">FOL47_009614</name>
</gene>
<sequence length="384" mass="42314">MSGSDDGISQPKLTGSPEVVLNAANIGFTYGRQVLHKEHTFDWRGVTTALQHYQERGIECVWVVASVAHLKHNPDVPKELERIMARITPRDGMPDRDDLMTVRIAEKYSAQYVDNDNYRNWEGRAPPSTIQWVKDNLELHVHYDFLPDGTFSTDMASPVPTSAMDIDDSFDMEQRGAAVGEPQPSPVFGTSNASFKWHPSNQSGDEKPKMKNFKGTKARPSRSSRVDARKGGYSVRGREPWKPCRPTPYGQLPQVSTCDFPTFSVGANGTPSPPSNGSQSVEEAWTDGATMIGSFNADEYTTAPAPQAPRNLKRKAKPEVAGLQRAPTATRRREENSHIRRSASSCCQTADSNSGNVEGWDDNLVAFITNDGFDSHRANVDGTA</sequence>
<evidence type="ECO:0000313" key="4">
    <source>
        <dbReference type="Proteomes" id="UP000591131"/>
    </source>
</evidence>
<feature type="region of interest" description="Disordered" evidence="1">
    <location>
        <begin position="175"/>
        <end position="244"/>
    </location>
</feature>